<evidence type="ECO:0000259" key="6">
    <source>
        <dbReference type="Pfam" id="PF00419"/>
    </source>
</evidence>
<dbReference type="InterPro" id="IPR050263">
    <property type="entry name" value="Bact_Fimbrial_Adh_Pro"/>
</dbReference>
<organism evidence="7 8">
    <name type="scientific">Pseudomonas salmasensis</name>
    <dbReference type="NCBI Taxonomy" id="2745514"/>
    <lineage>
        <taxon>Bacteria</taxon>
        <taxon>Pseudomonadati</taxon>
        <taxon>Pseudomonadota</taxon>
        <taxon>Gammaproteobacteria</taxon>
        <taxon>Pseudomonadales</taxon>
        <taxon>Pseudomonadaceae</taxon>
        <taxon>Pseudomonas</taxon>
    </lineage>
</organism>
<protein>
    <submittedName>
        <fullName evidence="7">Fimbrial protein</fullName>
    </submittedName>
</protein>
<evidence type="ECO:0000256" key="5">
    <source>
        <dbReference type="SAM" id="SignalP"/>
    </source>
</evidence>
<feature type="domain" description="Fimbrial-type adhesion" evidence="6">
    <location>
        <begin position="168"/>
        <end position="313"/>
    </location>
</feature>
<gene>
    <name evidence="7" type="ORF">SO486_03310</name>
</gene>
<keyword evidence="8" id="KW-1185">Reference proteome</keyword>
<dbReference type="EMBL" id="JAXGGE010000001">
    <property type="protein sequence ID" value="MDY4299021.1"/>
    <property type="molecule type" value="Genomic_DNA"/>
</dbReference>
<feature type="chain" id="PRO_5046472524" evidence="5">
    <location>
        <begin position="21"/>
        <end position="319"/>
    </location>
</feature>
<evidence type="ECO:0000256" key="1">
    <source>
        <dbReference type="ARBA" id="ARBA00004561"/>
    </source>
</evidence>
<accession>A0ABU5FDD8</accession>
<dbReference type="PANTHER" id="PTHR33420:SF3">
    <property type="entry name" value="FIMBRIAL SUBUNIT ELFA"/>
    <property type="match status" value="1"/>
</dbReference>
<keyword evidence="3 5" id="KW-0732">Signal</keyword>
<name>A0ABU5FDD8_9PSED</name>
<feature type="signal peptide" evidence="5">
    <location>
        <begin position="1"/>
        <end position="20"/>
    </location>
</feature>
<dbReference type="PANTHER" id="PTHR33420">
    <property type="entry name" value="FIMBRIAL SUBUNIT ELFA-RELATED"/>
    <property type="match status" value="1"/>
</dbReference>
<sequence length="319" mass="33947">MGKIRVFFLALCAVTLDAAAANCSFSNGYKQTTISFFIPATLSIPRDALTGTTIYEAAAKTMGDVGRYKCTSAFKMGVTNNIGPQTTSSLFPIGDTGIAWQWVYNEAATTGYGTGTGTPNEYIFTNSSHTVRLVKIGDIINGAKVSSGILGYLQRGEISPLAMSTSGMTITAQSCATPDVAVNMGEHDLSTFSKNGSYSRTTNFDIKLNNCPAGINKVMYSLAPNPMAPAWNNELGIIELNKASTAKGIALQVMDHNNQPIEFNKKYAFTNYSVAGGNFSIPLAARYFRTVRTGGKGALDPGINAGTANTEISFVMSYL</sequence>
<evidence type="ECO:0000313" key="8">
    <source>
        <dbReference type="Proteomes" id="UP001277967"/>
    </source>
</evidence>
<evidence type="ECO:0000256" key="3">
    <source>
        <dbReference type="ARBA" id="ARBA00022729"/>
    </source>
</evidence>
<reference evidence="7 8" key="1">
    <citation type="submission" date="2023-11" db="EMBL/GenBank/DDBJ databases">
        <title>Genome sequence of Pseudomonas salmasensis Strain SLU99.</title>
        <authorList>
            <person name="Ghadamgahi F."/>
            <person name="Kalyandurg P.B."/>
            <person name="Catara V."/>
            <person name="Vetukuri R."/>
            <person name="Ghosh S."/>
        </authorList>
    </citation>
    <scope>NUCLEOTIDE SEQUENCE [LARGE SCALE GENOMIC DNA]</scope>
    <source>
        <strain evidence="7 8">SLU99</strain>
    </source>
</reference>
<dbReference type="Proteomes" id="UP001277967">
    <property type="component" value="Unassembled WGS sequence"/>
</dbReference>
<dbReference type="SUPFAM" id="SSF49401">
    <property type="entry name" value="Bacterial adhesins"/>
    <property type="match status" value="1"/>
</dbReference>
<dbReference type="RefSeq" id="WP_320746097.1">
    <property type="nucleotide sequence ID" value="NZ_JAXGGE010000001.1"/>
</dbReference>
<evidence type="ECO:0000256" key="2">
    <source>
        <dbReference type="ARBA" id="ARBA00006671"/>
    </source>
</evidence>
<evidence type="ECO:0000256" key="4">
    <source>
        <dbReference type="ARBA" id="ARBA00023263"/>
    </source>
</evidence>
<proteinExistence type="inferred from homology"/>
<dbReference type="InterPro" id="IPR008966">
    <property type="entry name" value="Adhesion_dom_sf"/>
</dbReference>
<keyword evidence="4" id="KW-0281">Fimbrium</keyword>
<comment type="caution">
    <text evidence="7">The sequence shown here is derived from an EMBL/GenBank/DDBJ whole genome shotgun (WGS) entry which is preliminary data.</text>
</comment>
<comment type="similarity">
    <text evidence="2">Belongs to the fimbrial protein family.</text>
</comment>
<dbReference type="InterPro" id="IPR000259">
    <property type="entry name" value="Adhesion_dom_fimbrial"/>
</dbReference>
<dbReference type="Gene3D" id="2.60.40.1090">
    <property type="entry name" value="Fimbrial-type adhesion domain"/>
    <property type="match status" value="1"/>
</dbReference>
<evidence type="ECO:0000313" key="7">
    <source>
        <dbReference type="EMBL" id="MDY4299021.1"/>
    </source>
</evidence>
<comment type="subcellular location">
    <subcellularLocation>
        <location evidence="1">Fimbrium</location>
    </subcellularLocation>
</comment>
<dbReference type="InterPro" id="IPR036937">
    <property type="entry name" value="Adhesion_dom_fimbrial_sf"/>
</dbReference>
<dbReference type="Pfam" id="PF00419">
    <property type="entry name" value="Fimbrial"/>
    <property type="match status" value="1"/>
</dbReference>
<dbReference type="Gene3D" id="2.60.40.3310">
    <property type="match status" value="1"/>
</dbReference>